<evidence type="ECO:0000313" key="1">
    <source>
        <dbReference type="EMBL" id="KAH0546515.1"/>
    </source>
</evidence>
<dbReference type="Gene3D" id="2.40.50.140">
    <property type="entry name" value="Nucleic acid-binding proteins"/>
    <property type="match status" value="1"/>
</dbReference>
<comment type="caution">
    <text evidence="1">The sequence shown here is derived from an EMBL/GenBank/DDBJ whole genome shotgun (WGS) entry which is preliminary data.</text>
</comment>
<evidence type="ECO:0000313" key="2">
    <source>
        <dbReference type="Proteomes" id="UP000826195"/>
    </source>
</evidence>
<dbReference type="InterPro" id="IPR012340">
    <property type="entry name" value="NA-bd_OB-fold"/>
</dbReference>
<accession>A0AAV7I6Y9</accession>
<name>A0AAV7I6Y9_COTGL</name>
<gene>
    <name evidence="1" type="ORF">KQX54_010641</name>
</gene>
<dbReference type="GO" id="GO:0032543">
    <property type="term" value="P:mitochondrial translation"/>
    <property type="evidence" value="ECO:0007669"/>
    <property type="project" value="TreeGrafter"/>
</dbReference>
<dbReference type="PANTHER" id="PTHR24088:SF0">
    <property type="entry name" value="SMALL RIBOSOMAL SUBUNIT PROTEIN US17M"/>
    <property type="match status" value="1"/>
</dbReference>
<dbReference type="AlphaFoldDB" id="A0AAV7I6Y9"/>
<evidence type="ECO:0008006" key="3">
    <source>
        <dbReference type="Google" id="ProtNLM"/>
    </source>
</evidence>
<dbReference type="InterPro" id="IPR039193">
    <property type="entry name" value="Ribosomal_uS17m_metazoa"/>
</dbReference>
<dbReference type="PANTHER" id="PTHR24088">
    <property type="entry name" value="28S RIBOSOMAL PROTEIN S17, MITOCHONDRIAL"/>
    <property type="match status" value="1"/>
</dbReference>
<proteinExistence type="predicted"/>
<organism evidence="1 2">
    <name type="scientific">Cotesia glomerata</name>
    <name type="common">Lepidopteran parasitic wasp</name>
    <name type="synonym">Apanteles glomeratus</name>
    <dbReference type="NCBI Taxonomy" id="32391"/>
    <lineage>
        <taxon>Eukaryota</taxon>
        <taxon>Metazoa</taxon>
        <taxon>Ecdysozoa</taxon>
        <taxon>Arthropoda</taxon>
        <taxon>Hexapoda</taxon>
        <taxon>Insecta</taxon>
        <taxon>Pterygota</taxon>
        <taxon>Neoptera</taxon>
        <taxon>Endopterygota</taxon>
        <taxon>Hymenoptera</taxon>
        <taxon>Apocrita</taxon>
        <taxon>Ichneumonoidea</taxon>
        <taxon>Braconidae</taxon>
        <taxon>Microgastrinae</taxon>
        <taxon>Cotesia</taxon>
    </lineage>
</organism>
<dbReference type="GO" id="GO:0005763">
    <property type="term" value="C:mitochondrial small ribosomal subunit"/>
    <property type="evidence" value="ECO:0007669"/>
    <property type="project" value="InterPro"/>
</dbReference>
<protein>
    <recommendedName>
        <fullName evidence="3">28S ribosomal protein S17, mitochondrial</fullName>
    </recommendedName>
</protein>
<dbReference type="EMBL" id="JAHXZJ010002237">
    <property type="protein sequence ID" value="KAH0546515.1"/>
    <property type="molecule type" value="Genomic_DNA"/>
</dbReference>
<keyword evidence="2" id="KW-1185">Reference proteome</keyword>
<dbReference type="GO" id="GO:0003735">
    <property type="term" value="F:structural constituent of ribosome"/>
    <property type="evidence" value="ECO:0007669"/>
    <property type="project" value="InterPro"/>
</dbReference>
<dbReference type="Proteomes" id="UP000826195">
    <property type="component" value="Unassembled WGS sequence"/>
</dbReference>
<reference evidence="1 2" key="1">
    <citation type="journal article" date="2021" name="J. Hered.">
        <title>A chromosome-level genome assembly of the parasitoid wasp, Cotesia glomerata (Hymenoptera: Braconidae).</title>
        <authorList>
            <person name="Pinto B.J."/>
            <person name="Weis J.J."/>
            <person name="Gamble T."/>
            <person name="Ode P.J."/>
            <person name="Paul R."/>
            <person name="Zaspel J.M."/>
        </authorList>
    </citation>
    <scope>NUCLEOTIDE SEQUENCE [LARGE SCALE GENOMIC DNA]</scope>
    <source>
        <strain evidence="1">CgM1</strain>
    </source>
</reference>
<sequence length="170" mass="19670">MAMTKQAFLAMNKTGKKVIKYVLGECMPTVKENAAKIRIKKLGLDTNLLMYFNEYEFVYAYDPYKLCKTGDTVLIQNLPERMTRLITHKVIEVVYPLGDITDPLTGKKVVSGKYRDQIQEEIKLYGKLKSNFDYNKAPPRGSMEGIRDFSHKESYIKYYDDPNDPQNYAV</sequence>
<dbReference type="SUPFAM" id="SSF50249">
    <property type="entry name" value="Nucleic acid-binding proteins"/>
    <property type="match status" value="1"/>
</dbReference>